<dbReference type="KEGG" id="pje:CRM71_15325"/>
<evidence type="ECO:0000313" key="3">
    <source>
        <dbReference type="Proteomes" id="UP000198427"/>
    </source>
</evidence>
<dbReference type="InterPro" id="IPR007048">
    <property type="entry name" value="IraD/Gp25-like"/>
</dbReference>
<protein>
    <submittedName>
        <fullName evidence="2">Phage baseplate assembly protein W</fullName>
    </submittedName>
</protein>
<keyword evidence="3" id="KW-1185">Reference proteome</keyword>
<reference evidence="2 3" key="1">
    <citation type="submission" date="2017-06" db="EMBL/GenBank/DDBJ databases">
        <authorList>
            <person name="Varghese N."/>
            <person name="Submissions S."/>
        </authorList>
    </citation>
    <scope>NUCLEOTIDE SEQUENCE [LARGE SCALE GENOMIC DNA]</scope>
    <source>
        <strain evidence="2 3">DSM 26989</strain>
    </source>
</reference>
<dbReference type="OrthoDB" id="1161413at2"/>
<accession>A0A2N9QSB0</accession>
<organism evidence="2 3">
    <name type="scientific">Prevotella jejuni</name>
    <dbReference type="NCBI Taxonomy" id="1177574"/>
    <lineage>
        <taxon>Bacteria</taxon>
        <taxon>Pseudomonadati</taxon>
        <taxon>Bacteroidota</taxon>
        <taxon>Bacteroidia</taxon>
        <taxon>Bacteroidales</taxon>
        <taxon>Prevotellaceae</taxon>
        <taxon>Prevotella</taxon>
    </lineage>
</organism>
<dbReference type="SUPFAM" id="SSF160719">
    <property type="entry name" value="gpW/gp25-like"/>
    <property type="match status" value="1"/>
</dbReference>
<dbReference type="AlphaFoldDB" id="A0A2N9QSB0"/>
<dbReference type="RefSeq" id="WP_009010482.1">
    <property type="nucleotide sequence ID" value="NZ_CALLVZ010000052.1"/>
</dbReference>
<gene>
    <name evidence="2" type="ORF">SAMN06265364_11454</name>
</gene>
<dbReference type="Pfam" id="PF04965">
    <property type="entry name" value="GPW_gp25"/>
    <property type="match status" value="1"/>
</dbReference>
<dbReference type="EMBL" id="FZNZ01000014">
    <property type="protein sequence ID" value="SNR85264.1"/>
    <property type="molecule type" value="Genomic_DNA"/>
</dbReference>
<sequence>MNYLKLPLDLSGALNGQIQRCSYEESIAQHLMMLVVSRCGEVEGREDYGSVIWDLEFNQVLKNEDWEEKVRQSLEATITKYEPRLKDVEVRVELTEVEEDIRSKFPNARKRVRLWVKGLIVRNDQQFNFSTHLYISPISQ</sequence>
<comment type="caution">
    <text evidence="2">The sequence shown here is derived from an EMBL/GenBank/DDBJ whole genome shotgun (WGS) entry which is preliminary data.</text>
</comment>
<dbReference type="Gene3D" id="3.10.450.40">
    <property type="match status" value="1"/>
</dbReference>
<proteinExistence type="predicted"/>
<evidence type="ECO:0000259" key="1">
    <source>
        <dbReference type="Pfam" id="PF04965"/>
    </source>
</evidence>
<feature type="domain" description="IraD/Gp25-like" evidence="1">
    <location>
        <begin position="22"/>
        <end position="113"/>
    </location>
</feature>
<dbReference type="GeneID" id="94030676"/>
<dbReference type="Proteomes" id="UP000198427">
    <property type="component" value="Unassembled WGS sequence"/>
</dbReference>
<evidence type="ECO:0000313" key="2">
    <source>
        <dbReference type="EMBL" id="SNR85264.1"/>
    </source>
</evidence>
<name>A0A2N9QSB0_9BACT</name>